<evidence type="ECO:0000256" key="5">
    <source>
        <dbReference type="ARBA" id="ARBA00022764"/>
    </source>
</evidence>
<evidence type="ECO:0000256" key="4">
    <source>
        <dbReference type="ARBA" id="ARBA00022729"/>
    </source>
</evidence>
<dbReference type="EMBL" id="JACDXX010000040">
    <property type="protein sequence ID" value="MCB5412307.1"/>
    <property type="molecule type" value="Genomic_DNA"/>
</dbReference>
<comment type="subcellular location">
    <subcellularLocation>
        <location evidence="1">Periplasm</location>
    </subcellularLocation>
</comment>
<feature type="signal peptide" evidence="9">
    <location>
        <begin position="1"/>
        <end position="19"/>
    </location>
</feature>
<dbReference type="SUPFAM" id="SSF46626">
    <property type="entry name" value="Cytochrome c"/>
    <property type="match status" value="2"/>
</dbReference>
<dbReference type="Proteomes" id="UP001198571">
    <property type="component" value="Unassembled WGS sequence"/>
</dbReference>
<evidence type="ECO:0000313" key="12">
    <source>
        <dbReference type="Proteomes" id="UP001198571"/>
    </source>
</evidence>
<dbReference type="InterPro" id="IPR009056">
    <property type="entry name" value="Cyt_c-like_dom"/>
</dbReference>
<feature type="domain" description="Cytochrome c" evidence="10">
    <location>
        <begin position="60"/>
        <end position="192"/>
    </location>
</feature>
<keyword evidence="12" id="KW-1185">Reference proteome</keyword>
<dbReference type="InterPro" id="IPR026259">
    <property type="entry name" value="MauG/Cytc_peroxidase"/>
</dbReference>
<reference evidence="11 12" key="1">
    <citation type="submission" date="2020-07" db="EMBL/GenBank/DDBJ databases">
        <title>Pseudogemmobacter sp. nov., isolated from poultry manure in Taiwan.</title>
        <authorList>
            <person name="Lin S.-Y."/>
            <person name="Tang Y.-S."/>
            <person name="Young C.-C."/>
        </authorList>
    </citation>
    <scope>NUCLEOTIDE SEQUENCE [LARGE SCALE GENOMIC DNA]</scope>
    <source>
        <strain evidence="11 12">CC-YST710</strain>
    </source>
</reference>
<dbReference type="RefSeq" id="WP_226937730.1">
    <property type="nucleotide sequence ID" value="NZ_JACDXX010000040.1"/>
</dbReference>
<evidence type="ECO:0000256" key="1">
    <source>
        <dbReference type="ARBA" id="ARBA00004418"/>
    </source>
</evidence>
<dbReference type="PIRSF" id="PIRSF000294">
    <property type="entry name" value="Cytochrome-c_peroxidase"/>
    <property type="match status" value="1"/>
</dbReference>
<feature type="domain" description="Cytochrome c" evidence="10">
    <location>
        <begin position="219"/>
        <end position="371"/>
    </location>
</feature>
<dbReference type="Pfam" id="PF03150">
    <property type="entry name" value="CCP_MauG"/>
    <property type="match status" value="1"/>
</dbReference>
<evidence type="ECO:0000256" key="8">
    <source>
        <dbReference type="PROSITE-ProRule" id="PRU00433"/>
    </source>
</evidence>
<sequence length="398" mass="43141">MRPRSLALLALLTTTAALAAGAPGLAQMAGLARQVGHFIWPLPAWMPTPPVPEDNPMRAEVVELGRRLFYDSRLSRDGTVACMSCHVQERAFTDGRALALGIDGTVGIRNAPSLANVGYYPQLTWANPHVTSLEFQALIPLFGDNPEEMGGNGREVEIFARLAEDPYYAEAFPAAFPDRPQIDLFTVTRALGAFQRTLISVDSPYDRFKYGGEAAAISDAAKRGEQLFFDHRFECYHCHAGVLFTDNLQTSRSGFAETGSHNNGLYNIDGAGAYPPWATGFHEFTGNPADMGRFRTPSLRNVAVTAPYFHDGSAETLRDVLDHYAAGGRTITDGPYAGDGSQNPHKDGMLVGFTATEAEIAGIIAFLESLTDEGFLTNPAYADPWPRGHPASSERAEP</sequence>
<proteinExistence type="predicted"/>
<evidence type="ECO:0000256" key="9">
    <source>
        <dbReference type="SAM" id="SignalP"/>
    </source>
</evidence>
<evidence type="ECO:0000259" key="10">
    <source>
        <dbReference type="PROSITE" id="PS51007"/>
    </source>
</evidence>
<organism evidence="11 12">
    <name type="scientific">Pseudogemmobacter faecipullorum</name>
    <dbReference type="NCBI Taxonomy" id="2755041"/>
    <lineage>
        <taxon>Bacteria</taxon>
        <taxon>Pseudomonadati</taxon>
        <taxon>Pseudomonadota</taxon>
        <taxon>Alphaproteobacteria</taxon>
        <taxon>Rhodobacterales</taxon>
        <taxon>Paracoccaceae</taxon>
        <taxon>Pseudogemmobacter</taxon>
    </lineage>
</organism>
<protein>
    <submittedName>
        <fullName evidence="11">Di-heme enzyme</fullName>
    </submittedName>
</protein>
<keyword evidence="4 9" id="KW-0732">Signal</keyword>
<keyword evidence="2 8" id="KW-0349">Heme</keyword>
<keyword evidence="3 8" id="KW-0479">Metal-binding</keyword>
<accession>A0ABS8CSE0</accession>
<dbReference type="PANTHER" id="PTHR30600:SF14">
    <property type="entry name" value="CYTOCHROME C PEROXIDASE"/>
    <property type="match status" value="1"/>
</dbReference>
<evidence type="ECO:0000256" key="7">
    <source>
        <dbReference type="ARBA" id="ARBA00023004"/>
    </source>
</evidence>
<name>A0ABS8CSE0_9RHOB</name>
<dbReference type="InterPro" id="IPR004852">
    <property type="entry name" value="Di-haem_cyt_c_peroxidsae"/>
</dbReference>
<keyword evidence="7 8" id="KW-0408">Iron</keyword>
<comment type="caution">
    <text evidence="11">The sequence shown here is derived from an EMBL/GenBank/DDBJ whole genome shotgun (WGS) entry which is preliminary data.</text>
</comment>
<dbReference type="InterPro" id="IPR036909">
    <property type="entry name" value="Cyt_c-like_dom_sf"/>
</dbReference>
<keyword evidence="5" id="KW-0574">Periplasm</keyword>
<evidence type="ECO:0000256" key="3">
    <source>
        <dbReference type="ARBA" id="ARBA00022723"/>
    </source>
</evidence>
<dbReference type="InterPro" id="IPR051395">
    <property type="entry name" value="Cytochrome_c_Peroxidase/MauG"/>
</dbReference>
<keyword evidence="6" id="KW-0560">Oxidoreductase</keyword>
<dbReference type="Gene3D" id="1.10.760.10">
    <property type="entry name" value="Cytochrome c-like domain"/>
    <property type="match status" value="2"/>
</dbReference>
<dbReference type="InterPro" id="IPR023929">
    <property type="entry name" value="MbnH-like"/>
</dbReference>
<evidence type="ECO:0000256" key="2">
    <source>
        <dbReference type="ARBA" id="ARBA00022617"/>
    </source>
</evidence>
<gene>
    <name evidence="11" type="ORF">H0485_20260</name>
</gene>
<dbReference type="NCBIfam" id="TIGR04039">
    <property type="entry name" value="MXAN_0977_Heme2"/>
    <property type="match status" value="1"/>
</dbReference>
<evidence type="ECO:0000313" key="11">
    <source>
        <dbReference type="EMBL" id="MCB5412307.1"/>
    </source>
</evidence>
<dbReference type="PANTHER" id="PTHR30600">
    <property type="entry name" value="CYTOCHROME C PEROXIDASE-RELATED"/>
    <property type="match status" value="1"/>
</dbReference>
<feature type="chain" id="PRO_5046820858" evidence="9">
    <location>
        <begin position="20"/>
        <end position="398"/>
    </location>
</feature>
<dbReference type="PROSITE" id="PS51007">
    <property type="entry name" value="CYTC"/>
    <property type="match status" value="2"/>
</dbReference>
<evidence type="ECO:0000256" key="6">
    <source>
        <dbReference type="ARBA" id="ARBA00023002"/>
    </source>
</evidence>